<keyword evidence="5" id="KW-0808">Transferase</keyword>
<dbReference type="EMBL" id="LN714482">
    <property type="protein sequence ID" value="CEL67012.1"/>
    <property type="molecule type" value="Genomic_DNA"/>
</dbReference>
<reference evidence="4" key="2">
    <citation type="submission" date="2011-03" db="EMBL/GenBank/DDBJ databases">
        <title>Comparative genomics and transcriptomics of Neospora caninum and Toxoplasma gondii.</title>
        <authorList>
            <person name="Reid A.J."/>
            <person name="Sohal A."/>
            <person name="Harris D."/>
            <person name="Quail M."/>
            <person name="Sanders M."/>
            <person name="Berriman M."/>
            <person name="Wastling J.M."/>
            <person name="Pain A."/>
        </authorList>
    </citation>
    <scope>NUCLEOTIDE SEQUENCE</scope>
    <source>
        <strain evidence="4">Liverpool</strain>
    </source>
</reference>
<dbReference type="PANTHER" id="PTHR24359:SF1">
    <property type="entry name" value="INHIBITOR OF NUCLEAR FACTOR KAPPA-B KINASE EPSILON SUBUNIT HOMOLOG 1-RELATED"/>
    <property type="match status" value="1"/>
</dbReference>
<reference evidence="5" key="4">
    <citation type="journal article" date="2015" name="PLoS ONE">
        <title>Comprehensive Evaluation of Toxoplasma gondii VEG and Neospora caninum LIV Genomes with Tachyzoite Stage Transcriptome and Proteome Defines Novel Transcript Features.</title>
        <authorList>
            <person name="Ramaprasad A."/>
            <person name="Mourier T."/>
            <person name="Naeem R."/>
            <person name="Malas T.B."/>
            <person name="Moussa E."/>
            <person name="Panigrahi A."/>
            <person name="Vermont S.J."/>
            <person name="Otto T.D."/>
            <person name="Wastling J."/>
            <person name="Pain A."/>
        </authorList>
    </citation>
    <scope>NUCLEOTIDE SEQUENCE</scope>
    <source>
        <strain evidence="5">Liverpool</strain>
    </source>
</reference>
<keyword evidence="6" id="KW-1185">Reference proteome</keyword>
<keyword evidence="2" id="KW-0812">Transmembrane</keyword>
<dbReference type="SUPFAM" id="SSF56112">
    <property type="entry name" value="Protein kinase-like (PK-like)"/>
    <property type="match status" value="1"/>
</dbReference>
<sequence>MSVSPRAGTRSSFVEVKLRVVCAVSCRMPMASQRGFAPCGAKFRRLVFYLFIFAAALTSNLSDVLGSFISDPDFFCQHGPCRFRGEYSLWPARPRQGSTRHVISISHVKGISFLQETESSPDRPLPDPESRTKLLVSLSTGHYGQWMTADDEQGRTKLAESVSRLTRSQLLEGMSQKLMAVLDHAIPEGTDIVVEPVPGFQEGDHRVQAFRRGEALGTGSFNVVVKATPVPMPSGVSIVQRPKYALSPSLSTKFTRAVTTGAGPAAGPQAHATEGASHDAAFPPEGVALRITTARARSVMGELEAEDKCVSLVRSYESLKRKLPSGFSSEELLNKFGLAVPLMAGQIRGRPSLLRQEHNRSVVNFVQVLPVMVCDVQNVRSGDRHVATFLVKRMIQLGAFLGAAGIVHGDIKLENVLVSRTGQLFLTDFDALVRVNDLIVCGKKNTPEFSPPELVRCILDTPQEKIPATELVDAWSFGMAAWDVLCMTWPFAGMDFAARAIHNMNVLAALPEVGDDTRSLDWGRCKRRPPSAEVRAAVECLLDRNPRTRCTALDLFMSSPLFAAGRPVSPEPSPGLASEVN</sequence>
<dbReference type="Gene3D" id="1.10.510.10">
    <property type="entry name" value="Transferase(Phosphotransferase) domain 1"/>
    <property type="match status" value="1"/>
</dbReference>
<dbReference type="PROSITE" id="PS50011">
    <property type="entry name" value="PROTEIN_KINASE_DOM"/>
    <property type="match status" value="1"/>
</dbReference>
<keyword evidence="5" id="KW-0418">Kinase</keyword>
<dbReference type="VEuPathDB" id="ToxoDB:NCLIV_028170"/>
<dbReference type="PROSITE" id="PS00108">
    <property type="entry name" value="PROTEIN_KINASE_ST"/>
    <property type="match status" value="1"/>
</dbReference>
<dbReference type="PANTHER" id="PTHR24359">
    <property type="entry name" value="SERINE/THREONINE-PROTEIN KINASE SBK1"/>
    <property type="match status" value="1"/>
</dbReference>
<feature type="region of interest" description="Disordered" evidence="1">
    <location>
        <begin position="259"/>
        <end position="281"/>
    </location>
</feature>
<dbReference type="GO" id="GO:0005524">
    <property type="term" value="F:ATP binding"/>
    <property type="evidence" value="ECO:0007669"/>
    <property type="project" value="InterPro"/>
</dbReference>
<dbReference type="GO" id="GO:0004674">
    <property type="term" value="F:protein serine/threonine kinase activity"/>
    <property type="evidence" value="ECO:0007669"/>
    <property type="project" value="TreeGrafter"/>
</dbReference>
<dbReference type="Pfam" id="PF00069">
    <property type="entry name" value="Pkinase"/>
    <property type="match status" value="1"/>
</dbReference>
<dbReference type="InParanoid" id="F0VH34"/>
<evidence type="ECO:0000256" key="1">
    <source>
        <dbReference type="SAM" id="MobiDB-lite"/>
    </source>
</evidence>
<reference evidence="4" key="1">
    <citation type="submission" date="2011-02" db="EMBL/GenBank/DDBJ databases">
        <authorList>
            <person name="Aslett M."/>
        </authorList>
    </citation>
    <scope>NUCLEOTIDE SEQUENCE</scope>
    <source>
        <strain evidence="4">Liverpool</strain>
    </source>
</reference>
<dbReference type="InterPro" id="IPR000719">
    <property type="entry name" value="Prot_kinase_dom"/>
</dbReference>
<dbReference type="OMA" id="CRMPMAS"/>
<accession>F0VH34</accession>
<dbReference type="eggNOG" id="KOG0660">
    <property type="taxonomic scope" value="Eukaryota"/>
</dbReference>
<gene>
    <name evidence="5" type="ORF">BN1204_028170</name>
    <name evidence="4" type="ORF">NCLIV_028170</name>
</gene>
<keyword evidence="2" id="KW-1133">Transmembrane helix</keyword>
<dbReference type="SMART" id="SM00220">
    <property type="entry name" value="S_TKc"/>
    <property type="match status" value="1"/>
</dbReference>
<feature type="domain" description="Protein kinase" evidence="3">
    <location>
        <begin position="210"/>
        <end position="562"/>
    </location>
</feature>
<dbReference type="OrthoDB" id="333255at2759"/>
<dbReference type="GeneID" id="13443137"/>
<dbReference type="RefSeq" id="XP_003883060.1">
    <property type="nucleotide sequence ID" value="XM_003883011.1"/>
</dbReference>
<evidence type="ECO:0000256" key="2">
    <source>
        <dbReference type="SAM" id="Phobius"/>
    </source>
</evidence>
<dbReference type="EMBL" id="FR823389">
    <property type="protein sequence ID" value="CBZ53028.1"/>
    <property type="molecule type" value="Genomic_DNA"/>
</dbReference>
<reference evidence="6" key="3">
    <citation type="journal article" date="2012" name="PLoS Pathog.">
        <title>Comparative genomics of the apicomplexan parasites Toxoplasma gondii and Neospora caninum: Coccidia differing in host range and transmission strategy.</title>
        <authorList>
            <person name="Reid A.J."/>
            <person name="Vermont S.J."/>
            <person name="Cotton J.A."/>
            <person name="Harris D."/>
            <person name="Hill-Cawthorne G.A."/>
            <person name="Konen-Waisman S."/>
            <person name="Latham S.M."/>
            <person name="Mourier T."/>
            <person name="Norton R."/>
            <person name="Quail M.A."/>
            <person name="Sanders M."/>
            <person name="Shanmugam D."/>
            <person name="Sohal A."/>
            <person name="Wasmuth J.D."/>
            <person name="Brunk B."/>
            <person name="Grigg M.E."/>
            <person name="Howard J.C."/>
            <person name="Parkinson J."/>
            <person name="Roos D.S."/>
            <person name="Trees A.J."/>
            <person name="Berriman M."/>
            <person name="Pain A."/>
            <person name="Wastling J.M."/>
        </authorList>
    </citation>
    <scope>NUCLEOTIDE SEQUENCE [LARGE SCALE GENOMIC DNA]</scope>
    <source>
        <strain evidence="6">Liverpool</strain>
    </source>
</reference>
<evidence type="ECO:0000259" key="3">
    <source>
        <dbReference type="PROSITE" id="PS50011"/>
    </source>
</evidence>
<evidence type="ECO:0000313" key="6">
    <source>
        <dbReference type="Proteomes" id="UP000007494"/>
    </source>
</evidence>
<dbReference type="Proteomes" id="UP000007494">
    <property type="component" value="Chromosome VIIb"/>
</dbReference>
<feature type="compositionally biased region" description="Low complexity" evidence="1">
    <location>
        <begin position="259"/>
        <end position="273"/>
    </location>
</feature>
<proteinExistence type="predicted"/>
<evidence type="ECO:0000313" key="4">
    <source>
        <dbReference type="EMBL" id="CBZ53028.1"/>
    </source>
</evidence>
<dbReference type="AlphaFoldDB" id="F0VH34"/>
<keyword evidence="2" id="KW-0472">Membrane</keyword>
<feature type="transmembrane region" description="Helical" evidence="2">
    <location>
        <begin position="46"/>
        <end position="69"/>
    </location>
</feature>
<dbReference type="InterPro" id="IPR011009">
    <property type="entry name" value="Kinase-like_dom_sf"/>
</dbReference>
<protein>
    <submittedName>
        <fullName evidence="5">Rhoptry kinase family protein ROP20, putative</fullName>
    </submittedName>
</protein>
<evidence type="ECO:0000313" key="5">
    <source>
        <dbReference type="EMBL" id="CEL67012.1"/>
    </source>
</evidence>
<dbReference type="InterPro" id="IPR008271">
    <property type="entry name" value="Ser/Thr_kinase_AS"/>
</dbReference>
<name>F0VH34_NEOCL</name>
<organism evidence="4 6">
    <name type="scientific">Neospora caninum (strain Liverpool)</name>
    <dbReference type="NCBI Taxonomy" id="572307"/>
    <lineage>
        <taxon>Eukaryota</taxon>
        <taxon>Sar</taxon>
        <taxon>Alveolata</taxon>
        <taxon>Apicomplexa</taxon>
        <taxon>Conoidasida</taxon>
        <taxon>Coccidia</taxon>
        <taxon>Eucoccidiorida</taxon>
        <taxon>Eimeriorina</taxon>
        <taxon>Sarcocystidae</taxon>
        <taxon>Neospora</taxon>
    </lineage>
</organism>